<reference evidence="3 4" key="1">
    <citation type="submission" date="2015-12" db="EMBL/GenBank/DDBJ databases">
        <title>Dictyostelia acquired genes for synthesis and detection of signals that induce cell-type specialization by lateral gene transfer from prokaryotes.</title>
        <authorList>
            <person name="Gloeckner G."/>
            <person name="Schaap P."/>
        </authorList>
    </citation>
    <scope>NUCLEOTIDE SEQUENCE [LARGE SCALE GENOMIC DNA]</scope>
    <source>
        <strain evidence="3 4">TK</strain>
    </source>
</reference>
<organism evidence="3 4">
    <name type="scientific">Tieghemostelium lacteum</name>
    <name type="common">Slime mold</name>
    <name type="synonym">Dictyostelium lacteum</name>
    <dbReference type="NCBI Taxonomy" id="361077"/>
    <lineage>
        <taxon>Eukaryota</taxon>
        <taxon>Amoebozoa</taxon>
        <taxon>Evosea</taxon>
        <taxon>Eumycetozoa</taxon>
        <taxon>Dictyostelia</taxon>
        <taxon>Dictyosteliales</taxon>
        <taxon>Raperosteliaceae</taxon>
        <taxon>Tieghemostelium</taxon>
    </lineage>
</organism>
<dbReference type="EMBL" id="LODT01000013">
    <property type="protein sequence ID" value="KYR00675.1"/>
    <property type="molecule type" value="Genomic_DNA"/>
</dbReference>
<accession>A0A152A3J1</accession>
<evidence type="ECO:0008006" key="5">
    <source>
        <dbReference type="Google" id="ProtNLM"/>
    </source>
</evidence>
<feature type="compositionally biased region" description="Low complexity" evidence="2">
    <location>
        <begin position="768"/>
        <end position="796"/>
    </location>
</feature>
<dbReference type="STRING" id="361077.A0A152A3J1"/>
<dbReference type="FunCoup" id="A0A152A3J1">
    <property type="interactions" value="738"/>
</dbReference>
<evidence type="ECO:0000256" key="2">
    <source>
        <dbReference type="SAM" id="MobiDB-lite"/>
    </source>
</evidence>
<feature type="compositionally biased region" description="Low complexity" evidence="2">
    <location>
        <begin position="711"/>
        <end position="738"/>
    </location>
</feature>
<keyword evidence="1" id="KW-0677">Repeat</keyword>
<dbReference type="InterPro" id="IPR001611">
    <property type="entry name" value="Leu-rich_rpt"/>
</dbReference>
<gene>
    <name evidence="3" type="ORF">DLAC_02712</name>
</gene>
<sequence>MQQPDAFSFNFENLCGSDSVCPSISQTDDNIQQKLRNHEKLELNELPKSILVEILKHLNDQYSCTTPTKPQNPFFHNYCYSDQMTNGKDGKDRGNKKYKKDISSKDSGNCDQIIPTPAVPMQQNNKYKEISNNDIIQGDSACIYIKDIINLSLVCKFWARCVVPVSISSFIKISSRRELLTFQKFMTKGIIPGGLPCMFSTIKFHNNKQLHKQQHQQQQLQSGFGKGVCKVNPITAQDYKDLLESCYNVKSLCFGTSVLGLSEMTEISQYLKNCCNITEMKINTNFCSQGFQIFLDALRVNQSITYLDISSNPLSRECLVMLVDVLKVNKTINYLDLSFSDIGINGVLLAEFIKQNTAVQSLFLIGNQLDNDSVSAISEALKTKNTTITELSLSENDFDDEVGSAIGEIFLNNRSIKTIDLSFNGLGSGTIQGFSEALLCGGQDSFSSCLESMNLSDCSMSENEEAGIQFFRALQMNKKVKTLVLWSCDLASQRVKDELALAIKNNTTLTELSLGFNELTSDDISVLVHKGLKHNKTLTNVSFNNNYISTVGGIIFADYLKHNDTIREVSLFDNCLDNCAAIEFMNTLCTNHNIRKLCLGSNRICPNLTQVFRKLLQYNRSTPKLSNYNNSRQQWISTKLHFLKSELTKLNLKFDQQTQLSNSIRELFKVLNLNCSNINQQQQQNQQFATNRANQFLNVSLLGQCKISSPQQQQQQQQHQTSMQKSPLPQQTFSQPPLQLQPPMCPSSSNTIIPLIQQSNNHLWHGQSSSTSSTSSTSSLVSSAPPSTYQHQQQQMQMLNSSLFPSLHQSTQLPMSTFQKPMFQQPLFQYNNCNQVLGGLNNPPQSNMLQQTHFNNITSPLQSNLQTQSLQPPLQQQQQQQQIYQRQNISRQFEDELIQLQSQLQLDINNTSQFLTNNNTNSTFNTFF</sequence>
<dbReference type="PANTHER" id="PTHR24111:SF0">
    <property type="entry name" value="LEUCINE-RICH REPEAT-CONTAINING PROTEIN"/>
    <property type="match status" value="1"/>
</dbReference>
<feature type="region of interest" description="Disordered" evidence="2">
    <location>
        <begin position="708"/>
        <end position="751"/>
    </location>
</feature>
<dbReference type="OrthoDB" id="272549at2759"/>
<dbReference type="Gene3D" id="3.80.10.10">
    <property type="entry name" value="Ribonuclease Inhibitor"/>
    <property type="match status" value="4"/>
</dbReference>
<dbReference type="SUPFAM" id="SSF52047">
    <property type="entry name" value="RNI-like"/>
    <property type="match status" value="1"/>
</dbReference>
<dbReference type="InterPro" id="IPR052201">
    <property type="entry name" value="LRR-containing_regulator"/>
</dbReference>
<dbReference type="OMA" id="LWAKCIV"/>
<dbReference type="AlphaFoldDB" id="A0A152A3J1"/>
<proteinExistence type="predicted"/>
<dbReference type="InParanoid" id="A0A152A3J1"/>
<evidence type="ECO:0000256" key="1">
    <source>
        <dbReference type="ARBA" id="ARBA00022737"/>
    </source>
</evidence>
<name>A0A152A3J1_TIELA</name>
<dbReference type="InterPro" id="IPR032675">
    <property type="entry name" value="LRR_dom_sf"/>
</dbReference>
<evidence type="ECO:0000313" key="4">
    <source>
        <dbReference type="Proteomes" id="UP000076078"/>
    </source>
</evidence>
<evidence type="ECO:0000313" key="3">
    <source>
        <dbReference type="EMBL" id="KYR00675.1"/>
    </source>
</evidence>
<protein>
    <recommendedName>
        <fullName evidence="5">Leucine-rich repeat-containing protein (LRR)</fullName>
    </recommendedName>
</protein>
<dbReference type="Proteomes" id="UP000076078">
    <property type="component" value="Unassembled WGS sequence"/>
</dbReference>
<dbReference type="SMART" id="SM00368">
    <property type="entry name" value="LRR_RI"/>
    <property type="match status" value="8"/>
</dbReference>
<feature type="region of interest" description="Disordered" evidence="2">
    <location>
        <begin position="763"/>
        <end position="796"/>
    </location>
</feature>
<dbReference type="Pfam" id="PF13516">
    <property type="entry name" value="LRR_6"/>
    <property type="match status" value="2"/>
</dbReference>
<dbReference type="PANTHER" id="PTHR24111">
    <property type="entry name" value="LEUCINE-RICH REPEAT-CONTAINING PROTEIN 34"/>
    <property type="match status" value="1"/>
</dbReference>
<comment type="caution">
    <text evidence="3">The sequence shown here is derived from an EMBL/GenBank/DDBJ whole genome shotgun (WGS) entry which is preliminary data.</text>
</comment>
<keyword evidence="4" id="KW-1185">Reference proteome</keyword>